<dbReference type="EMBL" id="JAOPGA020000101">
    <property type="protein sequence ID" value="KAL0476801.1"/>
    <property type="molecule type" value="Genomic_DNA"/>
</dbReference>
<dbReference type="PANTHER" id="PTHR10972">
    <property type="entry name" value="OXYSTEROL-BINDING PROTEIN-RELATED"/>
    <property type="match status" value="1"/>
</dbReference>
<organism evidence="2 3">
    <name type="scientific">Acrasis kona</name>
    <dbReference type="NCBI Taxonomy" id="1008807"/>
    <lineage>
        <taxon>Eukaryota</taxon>
        <taxon>Discoba</taxon>
        <taxon>Heterolobosea</taxon>
        <taxon>Tetramitia</taxon>
        <taxon>Eutetramitia</taxon>
        <taxon>Acrasidae</taxon>
        <taxon>Acrasis</taxon>
    </lineage>
</organism>
<comment type="caution">
    <text evidence="2">The sequence shown here is derived from an EMBL/GenBank/DDBJ whole genome shotgun (WGS) entry which is preliminary data.</text>
</comment>
<dbReference type="GO" id="GO:0008142">
    <property type="term" value="F:oxysterol binding"/>
    <property type="evidence" value="ECO:0007669"/>
    <property type="project" value="TreeGrafter"/>
</dbReference>
<proteinExistence type="inferred from homology"/>
<reference evidence="2 3" key="1">
    <citation type="submission" date="2024-03" db="EMBL/GenBank/DDBJ databases">
        <title>The Acrasis kona genome and developmental transcriptomes reveal deep origins of eukaryotic multicellular pathways.</title>
        <authorList>
            <person name="Sheikh S."/>
            <person name="Fu C.-J."/>
            <person name="Brown M.W."/>
            <person name="Baldauf S.L."/>
        </authorList>
    </citation>
    <scope>NUCLEOTIDE SEQUENCE [LARGE SCALE GENOMIC DNA]</scope>
    <source>
        <strain evidence="2 3">ATCC MYA-3509</strain>
    </source>
</reference>
<dbReference type="Gene3D" id="1.10.287.2720">
    <property type="match status" value="1"/>
</dbReference>
<dbReference type="AlphaFoldDB" id="A0AAW2YHC1"/>
<dbReference type="Pfam" id="PF01237">
    <property type="entry name" value="Oxysterol_BP"/>
    <property type="match status" value="1"/>
</dbReference>
<evidence type="ECO:0000313" key="3">
    <source>
        <dbReference type="Proteomes" id="UP001431209"/>
    </source>
</evidence>
<gene>
    <name evidence="2" type="ORF">AKO1_005999</name>
</gene>
<protein>
    <recommendedName>
        <fullName evidence="4">Oxysterol-binding protein</fullName>
    </recommendedName>
</protein>
<dbReference type="SUPFAM" id="SSF144000">
    <property type="entry name" value="Oxysterol-binding protein-like"/>
    <property type="match status" value="1"/>
</dbReference>
<dbReference type="InterPro" id="IPR000648">
    <property type="entry name" value="Oxysterol-bd"/>
</dbReference>
<name>A0AAW2YHC1_9EUKA</name>
<dbReference type="InterPro" id="IPR018494">
    <property type="entry name" value="Oxysterol-bd_CS"/>
</dbReference>
<evidence type="ECO:0000313" key="2">
    <source>
        <dbReference type="EMBL" id="KAL0476801.1"/>
    </source>
</evidence>
<comment type="similarity">
    <text evidence="1">Belongs to the OSBP family.</text>
</comment>
<dbReference type="PROSITE" id="PS01013">
    <property type="entry name" value="OSBP"/>
    <property type="match status" value="1"/>
</dbReference>
<dbReference type="GO" id="GO:0016020">
    <property type="term" value="C:membrane"/>
    <property type="evidence" value="ECO:0007669"/>
    <property type="project" value="TreeGrafter"/>
</dbReference>
<dbReference type="Gene3D" id="2.40.160.120">
    <property type="match status" value="1"/>
</dbReference>
<evidence type="ECO:0000256" key="1">
    <source>
        <dbReference type="RuleBase" id="RU003844"/>
    </source>
</evidence>
<evidence type="ECO:0008006" key="4">
    <source>
        <dbReference type="Google" id="ProtNLM"/>
    </source>
</evidence>
<dbReference type="InterPro" id="IPR037239">
    <property type="entry name" value="OSBP_sf"/>
</dbReference>
<dbReference type="PANTHER" id="PTHR10972:SF184">
    <property type="entry name" value="OXYSTEROL-BINDING PROTEIN HOMOLOG 4-RELATED"/>
    <property type="match status" value="1"/>
</dbReference>
<dbReference type="GO" id="GO:0005829">
    <property type="term" value="C:cytosol"/>
    <property type="evidence" value="ECO:0007669"/>
    <property type="project" value="TreeGrafter"/>
</dbReference>
<sequence>MTDLATQSQQEYIYDPSFQGQPSKTNGGSVLYNFFKQMRWGMDLTSITCPAFVLRPQSQLEVQSHIASFTDNLLQLSSEPDPRRRMKIVSQWALNAMSHLPQDGFERVKPYNPILGERFICAWQHKDGTTTSLLSEQVSHHPPISGMYVRNDTHNITYSSTQQMQVQFKGNHIDSKIAGTHVLDCLPVNGTQIERYIIEFPLIIARGIVWGNSHVELGEKLLIRCDSTQTMCEATFKSDNYLDGRLTQNGLVYSKFSGKLLESVKYDGESFVVSQQSECPIQINSLMQSEVNDSRRVWHDVTFALQSGDNDSAASYKNNVEEAQRVLARTRVFEPRYFTMVQGTEGNVPPLFQFVGDKQAL</sequence>
<keyword evidence="3" id="KW-1185">Reference proteome</keyword>
<accession>A0AAW2YHC1</accession>
<dbReference type="Proteomes" id="UP001431209">
    <property type="component" value="Unassembled WGS sequence"/>
</dbReference>